<evidence type="ECO:0000313" key="12">
    <source>
        <dbReference type="Proteomes" id="UP000295484"/>
    </source>
</evidence>
<dbReference type="EMBL" id="SOEB01000021">
    <property type="protein sequence ID" value="TDX24899.1"/>
    <property type="molecule type" value="Genomic_DNA"/>
</dbReference>
<accession>A0A4R8FG43</accession>
<comment type="subcellular location">
    <subcellularLocation>
        <location evidence="10">Cell inner membrane</location>
    </subcellularLocation>
    <subcellularLocation>
        <location evidence="2">Cell membrane</location>
        <topology evidence="2">Single-pass membrane protein</topology>
    </subcellularLocation>
</comment>
<evidence type="ECO:0000256" key="1">
    <source>
        <dbReference type="ARBA" id="ARBA00002254"/>
    </source>
</evidence>
<evidence type="ECO:0000256" key="3">
    <source>
        <dbReference type="ARBA" id="ARBA00008281"/>
    </source>
</evidence>
<evidence type="ECO:0000256" key="10">
    <source>
        <dbReference type="RuleBase" id="RU364125"/>
    </source>
</evidence>
<dbReference type="AlphaFoldDB" id="A0A4R8FG43"/>
<dbReference type="Pfam" id="PF03748">
    <property type="entry name" value="FliL"/>
    <property type="match status" value="1"/>
</dbReference>
<dbReference type="RefSeq" id="WP_075784581.1">
    <property type="nucleotide sequence ID" value="NZ_JAESIL010000026.1"/>
</dbReference>
<name>A0A4R8FG43_9RHOB</name>
<keyword evidence="11" id="KW-0966">Cell projection</keyword>
<evidence type="ECO:0000256" key="2">
    <source>
        <dbReference type="ARBA" id="ARBA00004162"/>
    </source>
</evidence>
<keyword evidence="8 10" id="KW-1133">Transmembrane helix</keyword>
<evidence type="ECO:0000256" key="4">
    <source>
        <dbReference type="ARBA" id="ARBA00022475"/>
    </source>
</evidence>
<keyword evidence="11" id="KW-0282">Flagellum</keyword>
<dbReference type="GO" id="GO:0071973">
    <property type="term" value="P:bacterial-type flagellum-dependent cell motility"/>
    <property type="evidence" value="ECO:0007669"/>
    <property type="project" value="InterPro"/>
</dbReference>
<sequence length="169" mass="17928">MAATDMAEAEEPAKSSKKPLIIGVALALILGGGAFFALYSGMILGGDAGADAGHGGGGKEGAHGAESAPLDVAFVPIEQMIISLGPDAQSRHLRFEAQLEVGPAYQQEVTLLMPRVLDVLNSYLRAVDMAELEDPTTLITLRAQMLRRVQLVTGDDRVRDLLITEFVLN</sequence>
<dbReference type="GO" id="GO:0005886">
    <property type="term" value="C:plasma membrane"/>
    <property type="evidence" value="ECO:0007669"/>
    <property type="project" value="UniProtKB-SubCell"/>
</dbReference>
<feature type="transmembrane region" description="Helical" evidence="10">
    <location>
        <begin position="20"/>
        <end position="39"/>
    </location>
</feature>
<evidence type="ECO:0000256" key="6">
    <source>
        <dbReference type="ARBA" id="ARBA00022692"/>
    </source>
</evidence>
<keyword evidence="10" id="KW-0997">Cell inner membrane</keyword>
<dbReference type="Proteomes" id="UP000295484">
    <property type="component" value="Unassembled WGS sequence"/>
</dbReference>
<proteinExistence type="inferred from homology"/>
<evidence type="ECO:0000256" key="5">
    <source>
        <dbReference type="ARBA" id="ARBA00022500"/>
    </source>
</evidence>
<keyword evidence="11" id="KW-0969">Cilium</keyword>
<evidence type="ECO:0000313" key="11">
    <source>
        <dbReference type="EMBL" id="TDX24899.1"/>
    </source>
</evidence>
<evidence type="ECO:0000256" key="7">
    <source>
        <dbReference type="ARBA" id="ARBA00022779"/>
    </source>
</evidence>
<organism evidence="11 12">
    <name type="scientific">Rhodovulum visakhapatnamense</name>
    <dbReference type="NCBI Taxonomy" id="364297"/>
    <lineage>
        <taxon>Bacteria</taxon>
        <taxon>Pseudomonadati</taxon>
        <taxon>Pseudomonadota</taxon>
        <taxon>Alphaproteobacteria</taxon>
        <taxon>Rhodobacterales</taxon>
        <taxon>Paracoccaceae</taxon>
        <taxon>Rhodovulum</taxon>
    </lineage>
</organism>
<keyword evidence="4" id="KW-1003">Cell membrane</keyword>
<dbReference type="InterPro" id="IPR005503">
    <property type="entry name" value="FliL"/>
</dbReference>
<gene>
    <name evidence="11" type="ORF">EV657_12174</name>
</gene>
<keyword evidence="9 10" id="KW-0472">Membrane</keyword>
<keyword evidence="6 10" id="KW-0812">Transmembrane</keyword>
<comment type="similarity">
    <text evidence="3 10">Belongs to the FliL family.</text>
</comment>
<dbReference type="GO" id="GO:0009425">
    <property type="term" value="C:bacterial-type flagellum basal body"/>
    <property type="evidence" value="ECO:0007669"/>
    <property type="project" value="InterPro"/>
</dbReference>
<keyword evidence="5 10" id="KW-0145">Chemotaxis</keyword>
<reference evidence="11 12" key="1">
    <citation type="submission" date="2019-03" db="EMBL/GenBank/DDBJ databases">
        <title>Genomic Encyclopedia of Type Strains, Phase IV (KMG-IV): sequencing the most valuable type-strain genomes for metagenomic binning, comparative biology and taxonomic classification.</title>
        <authorList>
            <person name="Goeker M."/>
        </authorList>
    </citation>
    <scope>NUCLEOTIDE SEQUENCE [LARGE SCALE GENOMIC DNA]</scope>
    <source>
        <strain evidence="11 12">JA181</strain>
    </source>
</reference>
<protein>
    <recommendedName>
        <fullName evidence="10">Flagellar protein FliL</fullName>
    </recommendedName>
</protein>
<evidence type="ECO:0000256" key="9">
    <source>
        <dbReference type="ARBA" id="ARBA00023136"/>
    </source>
</evidence>
<evidence type="ECO:0000256" key="8">
    <source>
        <dbReference type="ARBA" id="ARBA00022989"/>
    </source>
</evidence>
<keyword evidence="7 10" id="KW-0283">Flagellar rotation</keyword>
<comment type="function">
    <text evidence="1 10">Controls the rotational direction of flagella during chemotaxis.</text>
</comment>
<dbReference type="GO" id="GO:0006935">
    <property type="term" value="P:chemotaxis"/>
    <property type="evidence" value="ECO:0007669"/>
    <property type="project" value="UniProtKB-KW"/>
</dbReference>
<comment type="caution">
    <text evidence="11">The sequence shown here is derived from an EMBL/GenBank/DDBJ whole genome shotgun (WGS) entry which is preliminary data.</text>
</comment>